<dbReference type="GO" id="GO:0016740">
    <property type="term" value="F:transferase activity"/>
    <property type="evidence" value="ECO:0007669"/>
    <property type="project" value="UniProtKB-KW"/>
</dbReference>
<evidence type="ECO:0000313" key="4">
    <source>
        <dbReference type="Proteomes" id="UP000535415"/>
    </source>
</evidence>
<dbReference type="EMBL" id="JACIJM010000016">
    <property type="protein sequence ID" value="MBB5723918.1"/>
    <property type="molecule type" value="Genomic_DNA"/>
</dbReference>
<evidence type="ECO:0000259" key="2">
    <source>
        <dbReference type="Pfam" id="PF09314"/>
    </source>
</evidence>
<dbReference type="SUPFAM" id="SSF53756">
    <property type="entry name" value="UDP-Glycosyltransferase/glycogen phosphorylase"/>
    <property type="match status" value="1"/>
</dbReference>
<evidence type="ECO:0000256" key="1">
    <source>
        <dbReference type="SAM" id="Phobius"/>
    </source>
</evidence>
<keyword evidence="4" id="KW-1185">Reference proteome</keyword>
<protein>
    <submittedName>
        <fullName evidence="3">Glycosyltransferase involved in cell wall biosynthesis</fullName>
    </submittedName>
</protein>
<dbReference type="InterPro" id="IPR015393">
    <property type="entry name" value="DUF1972"/>
</dbReference>
<accession>A0A7W9BNU4</accession>
<organism evidence="3 4">
    <name type="scientific">Yoonia ponticola</name>
    <dbReference type="NCBI Taxonomy" id="1524255"/>
    <lineage>
        <taxon>Bacteria</taxon>
        <taxon>Pseudomonadati</taxon>
        <taxon>Pseudomonadota</taxon>
        <taxon>Alphaproteobacteria</taxon>
        <taxon>Rhodobacterales</taxon>
        <taxon>Paracoccaceae</taxon>
        <taxon>Yoonia</taxon>
    </lineage>
</organism>
<dbReference type="RefSeq" id="WP_183531030.1">
    <property type="nucleotide sequence ID" value="NZ_JACIJM010000016.1"/>
</dbReference>
<feature type="domain" description="DUF1972" evidence="2">
    <location>
        <begin position="5"/>
        <end position="176"/>
    </location>
</feature>
<dbReference type="Gene3D" id="3.40.50.2000">
    <property type="entry name" value="Glycogen Phosphorylase B"/>
    <property type="match status" value="2"/>
</dbReference>
<gene>
    <name evidence="3" type="ORF">FHS72_003565</name>
</gene>
<reference evidence="3 4" key="1">
    <citation type="submission" date="2020-08" db="EMBL/GenBank/DDBJ databases">
        <title>Genomic Encyclopedia of Type Strains, Phase IV (KMG-IV): sequencing the most valuable type-strain genomes for metagenomic binning, comparative biology and taxonomic classification.</title>
        <authorList>
            <person name="Goeker M."/>
        </authorList>
    </citation>
    <scope>NUCLEOTIDE SEQUENCE [LARGE SCALE GENOMIC DNA]</scope>
    <source>
        <strain evidence="3 4">DSM 101064</strain>
    </source>
</reference>
<keyword evidence="1" id="KW-0472">Membrane</keyword>
<sequence>MKRAIIGTVGVPGRYGGFETLAENLVHYHTARIDKGELTVYCSAGAYPARPAKFSGATLRYSRLRANGLQSVLYDIVTALDAVRRGDDVLLVLGVSGAVVLPLIRLIAPRRRIVTNIDGIEWKREKWQGIAKRFLRWSEKLAVRWSHVVVADNHAIAEYVRDSYGTEVETIAYGGDHAVAEAIGTPDAALLADLPAAYTLALCRIEPENNVAMILEAFADTEEPLVFVGNWSNSHFGRDLKQRYCSYANITLLDPVYDPATLQAIRAGARAYAHGHSAGGTNPSLVEMMHFGVPVHAFDCSFNRHTTENEANYFSTAQKLAQLAGQPLPKQGMKMLEIAKRNYTWQIVCKRYFELMDANTRS</sequence>
<dbReference type="AlphaFoldDB" id="A0A7W9BNU4"/>
<proteinExistence type="predicted"/>
<dbReference type="Proteomes" id="UP000535415">
    <property type="component" value="Unassembled WGS sequence"/>
</dbReference>
<evidence type="ECO:0000313" key="3">
    <source>
        <dbReference type="EMBL" id="MBB5723918.1"/>
    </source>
</evidence>
<name>A0A7W9BNU4_9RHOB</name>
<dbReference type="Pfam" id="PF09314">
    <property type="entry name" value="DUF1972"/>
    <property type="match status" value="1"/>
</dbReference>
<comment type="caution">
    <text evidence="3">The sequence shown here is derived from an EMBL/GenBank/DDBJ whole genome shotgun (WGS) entry which is preliminary data.</text>
</comment>
<keyword evidence="1" id="KW-0812">Transmembrane</keyword>
<feature type="transmembrane region" description="Helical" evidence="1">
    <location>
        <begin position="89"/>
        <end position="108"/>
    </location>
</feature>
<keyword evidence="1" id="KW-1133">Transmembrane helix</keyword>
<keyword evidence="3" id="KW-0808">Transferase</keyword>